<organism evidence="2 3">
    <name type="scientific">Pichia kudriavzevii</name>
    <name type="common">Yeast</name>
    <name type="synonym">Issatchenkia orientalis</name>
    <dbReference type="NCBI Taxonomy" id="4909"/>
    <lineage>
        <taxon>Eukaryota</taxon>
        <taxon>Fungi</taxon>
        <taxon>Dikarya</taxon>
        <taxon>Ascomycota</taxon>
        <taxon>Saccharomycotina</taxon>
        <taxon>Pichiomycetes</taxon>
        <taxon>Pichiales</taxon>
        <taxon>Pichiaceae</taxon>
        <taxon>Pichia</taxon>
    </lineage>
</organism>
<gene>
    <name evidence="2" type="ORF">C5L36_0C11360</name>
</gene>
<feature type="compositionally biased region" description="Acidic residues" evidence="1">
    <location>
        <begin position="221"/>
        <end position="235"/>
    </location>
</feature>
<proteinExistence type="predicted"/>
<dbReference type="VEuPathDB" id="FungiDB:C5L36_0C11360"/>
<dbReference type="Proteomes" id="UP000249293">
    <property type="component" value="Chromosome 3"/>
</dbReference>
<reference evidence="2 3" key="1">
    <citation type="submission" date="2018-06" db="EMBL/GenBank/DDBJ databases">
        <title>Population genomics shows no distinction between pathogenic Candida krusei and environmental Pichia kudriavzevii: One species, four names.</title>
        <authorList>
            <person name="Douglass A.P."/>
            <person name="Offei B."/>
            <person name="Braun-Galleani S."/>
            <person name="Coughlan A.Y."/>
            <person name="Martos A."/>
            <person name="Ortiz-Merino R.A."/>
            <person name="Byrne K.P."/>
            <person name="Wolfe K.H."/>
        </authorList>
    </citation>
    <scope>NUCLEOTIDE SEQUENCE [LARGE SCALE GENOMIC DNA]</scope>
    <source>
        <strain evidence="2 3">CBS573</strain>
    </source>
</reference>
<name>A0A2U9R7J7_PICKU</name>
<evidence type="ECO:0000313" key="2">
    <source>
        <dbReference type="EMBL" id="AWU77231.1"/>
    </source>
</evidence>
<evidence type="ECO:0000313" key="3">
    <source>
        <dbReference type="Proteomes" id="UP000249293"/>
    </source>
</evidence>
<dbReference type="AlphaFoldDB" id="A0A2U9R7J7"/>
<dbReference type="RefSeq" id="XP_029322708.1">
    <property type="nucleotide sequence ID" value="XM_029466848.1"/>
</dbReference>
<feature type="region of interest" description="Disordered" evidence="1">
    <location>
        <begin position="220"/>
        <end position="248"/>
    </location>
</feature>
<feature type="compositionally biased region" description="Gly residues" evidence="1">
    <location>
        <begin position="237"/>
        <end position="246"/>
    </location>
</feature>
<dbReference type="EMBL" id="CP028775">
    <property type="protein sequence ID" value="AWU77231.1"/>
    <property type="molecule type" value="Genomic_DNA"/>
</dbReference>
<dbReference type="OrthoDB" id="10674885at2759"/>
<sequence length="656" mass="74286">MLRAARGCIRRVPAVRAEQKMHAVHLVHTMQVKREYASRATRRGHRLPLVKPGGGLTREKFAGGTGKAGTKVGAKDQSVKNNNIISSVMNEKLLREFPNWLEKLNEGVTEPLDVSERVKDFAGRLVESGRAALDSGEKLSRSKKEYLIREMRRYHYMRKEDLPGDVYNVIEKCEKVQDWEGMLKVYDAYFGMLVKVPLVKFTEKRDEICREMQEEFRDGVSFEEELNGDNDDNGDNGDNGGNGDNGDNGRRLYEAIEKGWYKLDKPRNLNLWGQGQYQLVLHKIDKEMDKFNSSFIDDFFKDLLNSEIGVEYEEMRILLKGILRRRRMDVMLYEGVVADMGQMGMKMTPEMFLMVMEASIQDGEKELTERVLHDYAAYRYLPERRMARMMMRHYSYCGDVGKVLQSIDMLVEDAVGSQTGVFEEDLKEVVDSLVRIGFREEAIEVIKALIVVQELGEVCEDISIADAGGDGFEGGRGATSVEDIYRGPLNLEHEHVTVSILGSSGHDSELLRVSVEPGAVAHAVVATSATAMEAHMWLKDIRIVSQEMAQFYITLVLSESRSNDKTYHEDGNVQCVDEFARFQELVKRILEEMPIGELEKVLSNEETVVQLAELAVTVNAGIDNNENVDIYHRLVQGENVAYKIHALLDAAAISVE</sequence>
<keyword evidence="3" id="KW-1185">Reference proteome</keyword>
<evidence type="ECO:0000256" key="1">
    <source>
        <dbReference type="SAM" id="MobiDB-lite"/>
    </source>
</evidence>
<dbReference type="GeneID" id="40385026"/>
<accession>A0A2U9R7J7</accession>
<dbReference type="KEGG" id="pkz:C5L36_0C11360"/>
<protein>
    <submittedName>
        <fullName evidence="2">Uncharacterized protein</fullName>
    </submittedName>
</protein>